<proteinExistence type="inferred from homology"/>
<dbReference type="Gene3D" id="3.40.50.11320">
    <property type="match status" value="1"/>
</dbReference>
<dbReference type="EMBL" id="CM018036">
    <property type="protein sequence ID" value="KAA8540615.1"/>
    <property type="molecule type" value="Genomic_DNA"/>
</dbReference>
<evidence type="ECO:0000256" key="1">
    <source>
        <dbReference type="ARBA" id="ARBA00009431"/>
    </source>
</evidence>
<dbReference type="Proteomes" id="UP000325577">
    <property type="component" value="Linkage Group LG13"/>
</dbReference>
<dbReference type="GO" id="GO:0006508">
    <property type="term" value="P:proteolysis"/>
    <property type="evidence" value="ECO:0007669"/>
    <property type="project" value="InterPro"/>
</dbReference>
<sequence length="92" mass="10849">MVFSMQSGDHDLTVPNTGTQDWIKLLNMTIVNDWRQWLVDGQVAGYTIKYTKRGTGYRITYATVLGAGHSAQEYKRRECFDMFLRWIHYWPL</sequence>
<dbReference type="InterPro" id="IPR029058">
    <property type="entry name" value="AB_hydrolase_fold"/>
</dbReference>
<dbReference type="OrthoDB" id="735686at2759"/>
<dbReference type="InterPro" id="IPR001563">
    <property type="entry name" value="Peptidase_S10"/>
</dbReference>
<name>A0A5J5BBP4_9ASTE</name>
<organism evidence="2 3">
    <name type="scientific">Nyssa sinensis</name>
    <dbReference type="NCBI Taxonomy" id="561372"/>
    <lineage>
        <taxon>Eukaryota</taxon>
        <taxon>Viridiplantae</taxon>
        <taxon>Streptophyta</taxon>
        <taxon>Embryophyta</taxon>
        <taxon>Tracheophyta</taxon>
        <taxon>Spermatophyta</taxon>
        <taxon>Magnoliopsida</taxon>
        <taxon>eudicotyledons</taxon>
        <taxon>Gunneridae</taxon>
        <taxon>Pentapetalae</taxon>
        <taxon>asterids</taxon>
        <taxon>Cornales</taxon>
        <taxon>Nyssaceae</taxon>
        <taxon>Nyssa</taxon>
    </lineage>
</organism>
<dbReference type="AlphaFoldDB" id="A0A5J5BBP4"/>
<evidence type="ECO:0000313" key="2">
    <source>
        <dbReference type="EMBL" id="KAA8540615.1"/>
    </source>
</evidence>
<gene>
    <name evidence="2" type="ORF">F0562_024466</name>
</gene>
<protein>
    <submittedName>
        <fullName evidence="2">Uncharacterized protein</fullName>
    </submittedName>
</protein>
<dbReference type="GO" id="GO:0004185">
    <property type="term" value="F:serine-type carboxypeptidase activity"/>
    <property type="evidence" value="ECO:0007669"/>
    <property type="project" value="InterPro"/>
</dbReference>
<keyword evidence="3" id="KW-1185">Reference proteome</keyword>
<comment type="similarity">
    <text evidence="1">Belongs to the peptidase S10 family.</text>
</comment>
<dbReference type="SUPFAM" id="SSF53474">
    <property type="entry name" value="alpha/beta-Hydrolases"/>
    <property type="match status" value="1"/>
</dbReference>
<reference evidence="2 3" key="1">
    <citation type="submission" date="2019-09" db="EMBL/GenBank/DDBJ databases">
        <title>A chromosome-level genome assembly of the Chinese tupelo Nyssa sinensis.</title>
        <authorList>
            <person name="Yang X."/>
            <person name="Kang M."/>
            <person name="Yang Y."/>
            <person name="Xiong H."/>
            <person name="Wang M."/>
            <person name="Zhang Z."/>
            <person name="Wang Z."/>
            <person name="Wu H."/>
            <person name="Ma T."/>
            <person name="Liu J."/>
            <person name="Xi Z."/>
        </authorList>
    </citation>
    <scope>NUCLEOTIDE SEQUENCE [LARGE SCALE GENOMIC DNA]</scope>
    <source>
        <strain evidence="2">J267</strain>
        <tissue evidence="2">Leaf</tissue>
    </source>
</reference>
<evidence type="ECO:0000313" key="3">
    <source>
        <dbReference type="Proteomes" id="UP000325577"/>
    </source>
</evidence>
<dbReference type="Pfam" id="PF00450">
    <property type="entry name" value="Peptidase_S10"/>
    <property type="match status" value="1"/>
</dbReference>
<accession>A0A5J5BBP4</accession>